<dbReference type="InterPro" id="IPR000394">
    <property type="entry name" value="RNA_pol_sigma_54"/>
</dbReference>
<dbReference type="EMBL" id="CP015840">
    <property type="protein sequence ID" value="ANG66050.1"/>
    <property type="molecule type" value="Genomic_DNA"/>
</dbReference>
<dbReference type="Pfam" id="PF04963">
    <property type="entry name" value="Sigma54_CBD"/>
    <property type="match status" value="1"/>
</dbReference>
<keyword evidence="6" id="KW-0731">Sigma factor</keyword>
<keyword evidence="2" id="KW-0240">DNA-directed RNA polymerase</keyword>
<accession>A0A173DYQ1</accession>
<dbReference type="InterPro" id="IPR007046">
    <property type="entry name" value="RNA_pol_sigma_54_core-bd"/>
</dbReference>
<dbReference type="Pfam" id="PF04552">
    <property type="entry name" value="Sigma54_DBD"/>
    <property type="match status" value="1"/>
</dbReference>
<dbReference type="GO" id="GO:0001216">
    <property type="term" value="F:DNA-binding transcription activator activity"/>
    <property type="evidence" value="ECO:0007669"/>
    <property type="project" value="InterPro"/>
</dbReference>
<dbReference type="Pfam" id="PF00309">
    <property type="entry name" value="Sigma54_AID"/>
    <property type="match status" value="1"/>
</dbReference>
<keyword evidence="8" id="KW-0804">Transcription</keyword>
<dbReference type="GO" id="GO:0003677">
    <property type="term" value="F:DNA binding"/>
    <property type="evidence" value="ECO:0007669"/>
    <property type="project" value="UniProtKB-KW"/>
</dbReference>
<dbReference type="Proteomes" id="UP000019147">
    <property type="component" value="Chromosome"/>
</dbReference>
<evidence type="ECO:0000259" key="9">
    <source>
        <dbReference type="Pfam" id="PF04552"/>
    </source>
</evidence>
<keyword evidence="7" id="KW-0238">DNA-binding</keyword>
<dbReference type="PANTHER" id="PTHR32248">
    <property type="entry name" value="RNA POLYMERASE SIGMA-54 FACTOR"/>
    <property type="match status" value="1"/>
</dbReference>
<evidence type="ECO:0000256" key="3">
    <source>
        <dbReference type="ARBA" id="ARBA00022679"/>
    </source>
</evidence>
<evidence type="ECO:0000256" key="1">
    <source>
        <dbReference type="ARBA" id="ARBA00008798"/>
    </source>
</evidence>
<sequence>MFRQEQKLSLKYLPSLRMQQGLHMLQFPITELSSYVLQQIIHNPCFDLCSLEEEDWSPCLSLPSIEVSRPESLLSHLCTQIQHAFDDPKDIYIAQHIIGNLSEQGLLLLPLQELALQLEVTIEEISRIQTKIQYFHPLGIASSSLQDYWLFLLKDSHHTLAYTLIKEHYSALRNCDFFHLAKKFRCSPNYLLESLKNALASIPWAPASGYTSSVASQPALPDVYLKYVEGSWEIRISSRGLPPIKIDSSILHIYEQLPKQEKKNLKHQILSAKWLIKNLKKREQLLCAIVEKMLPYQENFLLGRTSAPQAFSVKALANELPYHQSTLFRAIENKTIATPQGIFPLKYLFPQSAVNNTSQSKEMILQWIHQWIASETSPLSDADISQRIAEHGIPCARRTVAKYRAQLNILPAHKRNKHVKRIYN</sequence>
<keyword evidence="5" id="KW-0805">Transcription regulation</keyword>
<proteinExistence type="inferred from homology"/>
<protein>
    <submittedName>
        <fullName evidence="11">RNA polymerase sigma-54 factor</fullName>
    </submittedName>
</protein>
<dbReference type="GO" id="GO:0000428">
    <property type="term" value="C:DNA-directed RNA polymerase complex"/>
    <property type="evidence" value="ECO:0007669"/>
    <property type="project" value="UniProtKB-KW"/>
</dbReference>
<evidence type="ECO:0000313" key="11">
    <source>
        <dbReference type="EMBL" id="ANG66050.1"/>
    </source>
</evidence>
<evidence type="ECO:0000256" key="4">
    <source>
        <dbReference type="ARBA" id="ARBA00022695"/>
    </source>
</evidence>
<feature type="domain" description="RNA polymerase sigma factor 54 core-binding" evidence="10">
    <location>
        <begin position="67"/>
        <end position="248"/>
    </location>
</feature>
<organism evidence="11 12">
    <name type="scientific">Chlamydia gallinacea 08-1274/3</name>
    <dbReference type="NCBI Taxonomy" id="1143323"/>
    <lineage>
        <taxon>Bacteria</taxon>
        <taxon>Pseudomonadati</taxon>
        <taxon>Chlamydiota</taxon>
        <taxon>Chlamydiia</taxon>
        <taxon>Chlamydiales</taxon>
        <taxon>Chlamydiaceae</taxon>
        <taxon>Chlamydia/Chlamydophila group</taxon>
        <taxon>Chlamydia</taxon>
    </lineage>
</organism>
<reference evidence="11 12" key="1">
    <citation type="journal article" date="2014" name="Syst. Appl. Microbiol.">
        <title>Evidence for the existence of two new members of the family Chlamydiaceae and proposal of Chlamydia avium sp. nov. and Chlamydia gallinacea sp. nov.</title>
        <authorList>
            <person name="Sachse K."/>
            <person name="Laroucau K."/>
            <person name="Riege K."/>
            <person name="Wehner S."/>
            <person name="Dilcher M."/>
            <person name="Creasy H.H."/>
            <person name="Weidmann M."/>
            <person name="Myers G."/>
            <person name="Vorimore F."/>
            <person name="Vicari N."/>
            <person name="Magnino S."/>
            <person name="Liebler-Tenorio E."/>
            <person name="Ruettger A."/>
            <person name="Bavoil P.M."/>
            <person name="Hufert F.T."/>
            <person name="Rossello-Mora R."/>
            <person name="Marz M."/>
        </authorList>
    </citation>
    <scope>NUCLEOTIDE SEQUENCE [LARGE SCALE GENOMIC DNA]</scope>
    <source>
        <strain evidence="11 12">08-1274/3</strain>
    </source>
</reference>
<dbReference type="GO" id="GO:0016987">
    <property type="term" value="F:sigma factor activity"/>
    <property type="evidence" value="ECO:0007669"/>
    <property type="project" value="UniProtKB-KW"/>
</dbReference>
<dbReference type="Gene3D" id="1.10.10.1330">
    <property type="entry name" value="RNA polymerase sigma-54 factor, core-binding domain"/>
    <property type="match status" value="1"/>
</dbReference>
<evidence type="ECO:0000256" key="2">
    <source>
        <dbReference type="ARBA" id="ARBA00022478"/>
    </source>
</evidence>
<name>A0A173DYQ1_9CHLA</name>
<keyword evidence="3" id="KW-0808">Transferase</keyword>
<dbReference type="PIRSF" id="PIRSF000774">
    <property type="entry name" value="RpoN"/>
    <property type="match status" value="1"/>
</dbReference>
<dbReference type="OrthoDB" id="9814402at2"/>
<comment type="similarity">
    <text evidence="1">Belongs to the sigma-54 factor family.</text>
</comment>
<dbReference type="PROSITE" id="PS00718">
    <property type="entry name" value="SIGMA54_2"/>
    <property type="match status" value="1"/>
</dbReference>
<dbReference type="InterPro" id="IPR007634">
    <property type="entry name" value="RNA_pol_sigma_54_DNA-bd"/>
</dbReference>
<evidence type="ECO:0000256" key="8">
    <source>
        <dbReference type="ARBA" id="ARBA00023163"/>
    </source>
</evidence>
<dbReference type="Gene3D" id="1.10.10.60">
    <property type="entry name" value="Homeodomain-like"/>
    <property type="match status" value="1"/>
</dbReference>
<dbReference type="PRINTS" id="PR00045">
    <property type="entry name" value="SIGMA54FCT"/>
</dbReference>
<dbReference type="GO" id="GO:0016779">
    <property type="term" value="F:nucleotidyltransferase activity"/>
    <property type="evidence" value="ECO:0007669"/>
    <property type="project" value="UniProtKB-KW"/>
</dbReference>
<dbReference type="eggNOG" id="COG1508">
    <property type="taxonomic scope" value="Bacteria"/>
</dbReference>
<keyword evidence="4" id="KW-0548">Nucleotidyltransferase</keyword>
<dbReference type="PANTHER" id="PTHR32248:SF4">
    <property type="entry name" value="RNA POLYMERASE SIGMA-54 FACTOR"/>
    <property type="match status" value="1"/>
</dbReference>
<dbReference type="GO" id="GO:0006352">
    <property type="term" value="P:DNA-templated transcription initiation"/>
    <property type="evidence" value="ECO:0007669"/>
    <property type="project" value="InterPro"/>
</dbReference>
<evidence type="ECO:0000259" key="10">
    <source>
        <dbReference type="Pfam" id="PF04963"/>
    </source>
</evidence>
<dbReference type="InterPro" id="IPR038709">
    <property type="entry name" value="RpoN_core-bd_sf"/>
</dbReference>
<dbReference type="RefSeq" id="WP_021828751.1">
    <property type="nucleotide sequence ID" value="NZ_CP015840.1"/>
</dbReference>
<evidence type="ECO:0000313" key="12">
    <source>
        <dbReference type="Proteomes" id="UP000019147"/>
    </source>
</evidence>
<gene>
    <name evidence="11" type="ORF">M787_001775</name>
</gene>
<dbReference type="STRING" id="1143323.M787_001775"/>
<feature type="domain" description="RNA polymerase sigma factor 54 DNA-binding" evidence="9">
    <location>
        <begin position="264"/>
        <end position="416"/>
    </location>
</feature>
<evidence type="ECO:0000256" key="7">
    <source>
        <dbReference type="ARBA" id="ARBA00023125"/>
    </source>
</evidence>
<dbReference type="NCBIfam" id="TIGR02395">
    <property type="entry name" value="rpoN_sigma"/>
    <property type="match status" value="1"/>
</dbReference>
<evidence type="ECO:0000256" key="6">
    <source>
        <dbReference type="ARBA" id="ARBA00023082"/>
    </source>
</evidence>
<dbReference type="AlphaFoldDB" id="A0A173DYQ1"/>
<dbReference type="KEGG" id="cgz:M787_001775"/>
<dbReference type="GeneID" id="81478033"/>
<evidence type="ECO:0000256" key="5">
    <source>
        <dbReference type="ARBA" id="ARBA00023015"/>
    </source>
</evidence>
<dbReference type="PROSITE" id="PS50044">
    <property type="entry name" value="SIGMA54_3"/>
    <property type="match status" value="1"/>
</dbReference>